<reference evidence="4" key="1">
    <citation type="submission" date="2024-02" db="UniProtKB">
        <authorList>
            <consortium name="WormBaseParasite"/>
        </authorList>
    </citation>
    <scope>IDENTIFICATION</scope>
</reference>
<evidence type="ECO:0000256" key="1">
    <source>
        <dbReference type="SAM" id="MobiDB-lite"/>
    </source>
</evidence>
<evidence type="ECO:0000313" key="3">
    <source>
        <dbReference type="Proteomes" id="UP000887575"/>
    </source>
</evidence>
<keyword evidence="2" id="KW-1133">Transmembrane helix</keyword>
<feature type="transmembrane region" description="Helical" evidence="2">
    <location>
        <begin position="87"/>
        <end position="108"/>
    </location>
</feature>
<evidence type="ECO:0000256" key="2">
    <source>
        <dbReference type="SAM" id="Phobius"/>
    </source>
</evidence>
<name>A0AAF3FDJ3_9BILA</name>
<proteinExistence type="predicted"/>
<feature type="compositionally biased region" description="Basic and acidic residues" evidence="1">
    <location>
        <begin position="126"/>
        <end position="141"/>
    </location>
</feature>
<dbReference type="WBParaSite" id="MBELARI_LOCUS4943">
    <property type="protein sequence ID" value="MBELARI_LOCUS4943"/>
    <property type="gene ID" value="MBELARI_LOCUS4943"/>
</dbReference>
<keyword evidence="3" id="KW-1185">Reference proteome</keyword>
<evidence type="ECO:0000313" key="4">
    <source>
        <dbReference type="WBParaSite" id="MBELARI_LOCUS4943"/>
    </source>
</evidence>
<keyword evidence="2" id="KW-0812">Transmembrane</keyword>
<feature type="region of interest" description="Disordered" evidence="1">
    <location>
        <begin position="122"/>
        <end position="141"/>
    </location>
</feature>
<dbReference type="AlphaFoldDB" id="A0AAF3FDJ3"/>
<dbReference type="Proteomes" id="UP000887575">
    <property type="component" value="Unassembled WGS sequence"/>
</dbReference>
<accession>A0AAF3FDJ3</accession>
<protein>
    <submittedName>
        <fullName evidence="4">Uncharacterized protein</fullName>
    </submittedName>
</protein>
<keyword evidence="2" id="KW-0472">Membrane</keyword>
<organism evidence="3 4">
    <name type="scientific">Mesorhabditis belari</name>
    <dbReference type="NCBI Taxonomy" id="2138241"/>
    <lineage>
        <taxon>Eukaryota</taxon>
        <taxon>Metazoa</taxon>
        <taxon>Ecdysozoa</taxon>
        <taxon>Nematoda</taxon>
        <taxon>Chromadorea</taxon>
        <taxon>Rhabditida</taxon>
        <taxon>Rhabditina</taxon>
        <taxon>Rhabditomorpha</taxon>
        <taxon>Rhabditoidea</taxon>
        <taxon>Rhabditidae</taxon>
        <taxon>Mesorhabditinae</taxon>
        <taxon>Mesorhabditis</taxon>
    </lineage>
</organism>
<sequence length="141" mass="16349">MATQRALISTRPIVYRTFRRSASNDLHTNPKALWKEINRLGSEGKWDAINNKPEMFLFGGAKQDAYGVYKAFNKSTSWFDSSAYGPIFSLVSRFIAPFMLVWVGVMIYDTIVPEQKRLHYKYQQHHGHEEEHGHADSHTHH</sequence>